<keyword evidence="2" id="KW-1185">Reference proteome</keyword>
<evidence type="ECO:0000313" key="2">
    <source>
        <dbReference type="Proteomes" id="UP000464378"/>
    </source>
</evidence>
<gene>
    <name evidence="1" type="ORF">GMBLW1_49600</name>
</gene>
<dbReference type="EMBL" id="LR586016">
    <property type="protein sequence ID" value="VIP04233.1"/>
    <property type="molecule type" value="Genomic_DNA"/>
</dbReference>
<dbReference type="EMBL" id="LR593887">
    <property type="protein sequence ID" value="VTS05830.1"/>
    <property type="molecule type" value="Genomic_DNA"/>
</dbReference>
<organism evidence="1">
    <name type="scientific">Tuwongella immobilis</name>
    <dbReference type="NCBI Taxonomy" id="692036"/>
    <lineage>
        <taxon>Bacteria</taxon>
        <taxon>Pseudomonadati</taxon>
        <taxon>Planctomycetota</taxon>
        <taxon>Planctomycetia</taxon>
        <taxon>Gemmatales</taxon>
        <taxon>Gemmataceae</taxon>
        <taxon>Tuwongella</taxon>
    </lineage>
</organism>
<dbReference type="InParanoid" id="A0A6C2YSW9"/>
<reference evidence="1" key="1">
    <citation type="submission" date="2019-04" db="EMBL/GenBank/DDBJ databases">
        <authorList>
            <consortium name="Science for Life Laboratories"/>
        </authorList>
    </citation>
    <scope>NUCLEOTIDE SEQUENCE</scope>
    <source>
        <strain evidence="1">MBLW1</strain>
    </source>
</reference>
<evidence type="ECO:0000313" key="1">
    <source>
        <dbReference type="EMBL" id="VIP04233.1"/>
    </source>
</evidence>
<dbReference type="RefSeq" id="WP_162659342.1">
    <property type="nucleotide sequence ID" value="NZ_LR593887.1"/>
</dbReference>
<dbReference type="AlphaFoldDB" id="A0A6C2YSW9"/>
<dbReference type="SUPFAM" id="SSF53300">
    <property type="entry name" value="vWA-like"/>
    <property type="match status" value="1"/>
</dbReference>
<sequence length="316" mass="34656">MTQLARPVEPFGEVNVFRETDGRLRVVATVLMEPDIEGAKAGLALDASASMKKIYGANAPVSPLFAKAAGVTNIVEPVARTMASYLARFASSGRVTLAYWACDSDGSKVEPIGEFNDDQTQTIDIRGPRKFPWGRNTRLLPPVKYFIEQVFVNCPWAIGVFVTDGEIADLAEVKAYSLDFAKAIAKGDRSFVKLVLLGVGEEVRQSQLAELDDMFDGSDLRDPKGEPIDLWDHKLVSEMKSLTEIFAEVISEHVILAESGQVLDHRHQVVHHYTDGVPGRLEFFLPGDATEFTLKLPHLAIVQDLTEGLSQIGTGD</sequence>
<dbReference type="Proteomes" id="UP000464378">
    <property type="component" value="Chromosome"/>
</dbReference>
<dbReference type="KEGG" id="tim:GMBLW1_49600"/>
<evidence type="ECO:0008006" key="3">
    <source>
        <dbReference type="Google" id="ProtNLM"/>
    </source>
</evidence>
<protein>
    <recommendedName>
        <fullName evidence="3">VWFA domain-containing protein</fullName>
    </recommendedName>
</protein>
<accession>A0A6C2YSW9</accession>
<dbReference type="InterPro" id="IPR036465">
    <property type="entry name" value="vWFA_dom_sf"/>
</dbReference>
<proteinExistence type="predicted"/>
<name>A0A6C2YSW9_9BACT</name>